<feature type="transmembrane region" description="Helical" evidence="6">
    <location>
        <begin position="388"/>
        <end position="415"/>
    </location>
</feature>
<evidence type="ECO:0008006" key="10">
    <source>
        <dbReference type="Google" id="ProtNLM"/>
    </source>
</evidence>
<feature type="domain" description="Dicarboxylate carrier MatC N-terminal" evidence="8">
    <location>
        <begin position="46"/>
        <end position="194"/>
    </location>
</feature>
<feature type="transmembrane region" description="Helical" evidence="6">
    <location>
        <begin position="181"/>
        <end position="200"/>
    </location>
</feature>
<dbReference type="EMBL" id="LR828261">
    <property type="protein sequence ID" value="CAD0306124.1"/>
    <property type="molecule type" value="Genomic_DNA"/>
</dbReference>
<evidence type="ECO:0000256" key="3">
    <source>
        <dbReference type="ARBA" id="ARBA00022692"/>
    </source>
</evidence>
<reference evidence="9" key="1">
    <citation type="submission" date="2020-07" db="EMBL/GenBank/DDBJ databases">
        <authorList>
            <person name="Pothier F. J."/>
        </authorList>
    </citation>
    <scope>NUCLEOTIDE SEQUENCE</scope>
    <source>
        <strain evidence="9">CFBP 2533</strain>
    </source>
</reference>
<dbReference type="InterPro" id="IPR030676">
    <property type="entry name" value="CitT-rel"/>
</dbReference>
<dbReference type="PANTHER" id="PTHR42826">
    <property type="entry name" value="DICARBOXYLATE TRANSPORTER 2.1, CHLOROPLASTIC"/>
    <property type="match status" value="1"/>
</dbReference>
<evidence type="ECO:0000256" key="4">
    <source>
        <dbReference type="ARBA" id="ARBA00022989"/>
    </source>
</evidence>
<feature type="transmembrane region" description="Helical" evidence="6">
    <location>
        <begin position="95"/>
        <end position="116"/>
    </location>
</feature>
<feature type="domain" description="Citrate transporter-like" evidence="7">
    <location>
        <begin position="321"/>
        <end position="488"/>
    </location>
</feature>
<keyword evidence="3 6" id="KW-0812">Transmembrane</keyword>
<comment type="subcellular location">
    <subcellularLocation>
        <location evidence="1">Membrane</location>
        <topology evidence="1">Multi-pass membrane protein</topology>
    </subcellularLocation>
</comment>
<evidence type="ECO:0000256" key="1">
    <source>
        <dbReference type="ARBA" id="ARBA00004141"/>
    </source>
</evidence>
<feature type="transmembrane region" description="Helical" evidence="6">
    <location>
        <begin position="72"/>
        <end position="88"/>
    </location>
</feature>
<feature type="transmembrane region" description="Helical" evidence="6">
    <location>
        <begin position="136"/>
        <end position="169"/>
    </location>
</feature>
<feature type="transmembrane region" description="Helical" evidence="6">
    <location>
        <begin position="350"/>
        <end position="367"/>
    </location>
</feature>
<keyword evidence="2" id="KW-0813">Transport</keyword>
<protein>
    <recommendedName>
        <fullName evidence="10">Dicarboxylate carrier MatC N-terminal domain-containing protein</fullName>
    </recommendedName>
</protein>
<dbReference type="GO" id="GO:0016020">
    <property type="term" value="C:membrane"/>
    <property type="evidence" value="ECO:0007669"/>
    <property type="project" value="UniProtKB-SubCell"/>
</dbReference>
<keyword evidence="5 6" id="KW-0472">Membrane</keyword>
<dbReference type="AlphaFoldDB" id="A0A6V7BVJ6"/>
<dbReference type="Pfam" id="PF07158">
    <property type="entry name" value="MatC_N"/>
    <property type="match status" value="1"/>
</dbReference>
<dbReference type="Pfam" id="PF03600">
    <property type="entry name" value="CitMHS"/>
    <property type="match status" value="1"/>
</dbReference>
<evidence type="ECO:0000259" key="8">
    <source>
        <dbReference type="Pfam" id="PF07158"/>
    </source>
</evidence>
<evidence type="ECO:0000256" key="6">
    <source>
        <dbReference type="SAM" id="Phobius"/>
    </source>
</evidence>
<keyword evidence="4 6" id="KW-1133">Transmembrane helix</keyword>
<feature type="transmembrane region" description="Helical" evidence="6">
    <location>
        <begin position="471"/>
        <end position="492"/>
    </location>
</feature>
<evidence type="ECO:0000313" key="9">
    <source>
        <dbReference type="EMBL" id="CAD0306124.1"/>
    </source>
</evidence>
<organism evidence="9">
    <name type="scientific">Xanthomonas hortorum pv. pelargonii</name>
    <dbReference type="NCBI Taxonomy" id="453602"/>
    <lineage>
        <taxon>Bacteria</taxon>
        <taxon>Pseudomonadati</taxon>
        <taxon>Pseudomonadota</taxon>
        <taxon>Gammaproteobacteria</taxon>
        <taxon>Lysobacterales</taxon>
        <taxon>Lysobacteraceae</taxon>
        <taxon>Xanthomonas</taxon>
    </lineage>
</organism>
<name>A0A6V7BVJ6_9XANT</name>
<dbReference type="InterPro" id="IPR009827">
    <property type="entry name" value="MatC_N"/>
</dbReference>
<evidence type="ECO:0000256" key="2">
    <source>
        <dbReference type="ARBA" id="ARBA00022448"/>
    </source>
</evidence>
<dbReference type="GO" id="GO:0055085">
    <property type="term" value="P:transmembrane transport"/>
    <property type="evidence" value="ECO:0007669"/>
    <property type="project" value="InterPro"/>
</dbReference>
<feature type="transmembrane region" description="Helical" evidence="6">
    <location>
        <begin position="48"/>
        <end position="66"/>
    </location>
</feature>
<accession>A0A6V7BVJ6</accession>
<sequence length="496" mass="51397">MHSEQATAWQLRISGVGRSWCLTGRDPWVAGGHPCCTRIRCLGGRMTPQIATILGLVIMFIVATALPINMGAVAFALAFIIGGVWVGLDGKEVLAGFPGDLFLTLVGITYLFAIAQKNGTIDLLVHWAVRAVRGRIVAIPWVMFVITGLLTAFGALGPAAVAIIGPVALRFAKQYRINPLMMGLLVIHGAQGGGFSPISVYGGITNKVVEKAGLDVTEMAVFLTSLGFNLMMAIICFCAFGGLKLMRRQEVSLADAQYVPVADDQASKRPFAIEGHGSLVAAGGGTLSTNPLALEAVAITRDRLITLVGLLGLGVAALIYNLNVGLVSITVAVVLALISPSAQKGAVDGISWSTVLLISGVVTYVAVLEKAGAVDYIGTGVSQIGMPLLGALLVCYVGGIVSAFASSAAVLGATIPLAVPFLMQGQLGAAGVICALAVSSTIVDVSPFSTNGALVVASAAKEERDALFRRFLVYSGLVVLLGPLTAWLLFVVPGWL</sequence>
<evidence type="ECO:0000259" key="7">
    <source>
        <dbReference type="Pfam" id="PF03600"/>
    </source>
</evidence>
<proteinExistence type="predicted"/>
<gene>
    <name evidence="9" type="ORF">CFBP2533_06860</name>
</gene>
<feature type="transmembrane region" description="Helical" evidence="6">
    <location>
        <begin position="310"/>
        <end position="338"/>
    </location>
</feature>
<evidence type="ECO:0000256" key="5">
    <source>
        <dbReference type="ARBA" id="ARBA00023136"/>
    </source>
</evidence>
<dbReference type="InterPro" id="IPR004680">
    <property type="entry name" value="Cit_transptr-like_dom"/>
</dbReference>
<feature type="transmembrane region" description="Helical" evidence="6">
    <location>
        <begin position="220"/>
        <end position="243"/>
    </location>
</feature>
<dbReference type="EMBL" id="LR828261">
    <property type="protein sequence ID" value="CAD0306119.1"/>
    <property type="molecule type" value="Genomic_DNA"/>
</dbReference>
<feature type="transmembrane region" description="Helical" evidence="6">
    <location>
        <begin position="427"/>
        <end position="450"/>
    </location>
</feature>